<feature type="transmembrane region" description="Helical" evidence="1">
    <location>
        <begin position="60"/>
        <end position="80"/>
    </location>
</feature>
<feature type="transmembrane region" description="Helical" evidence="1">
    <location>
        <begin position="86"/>
        <end position="108"/>
    </location>
</feature>
<name>A0A7W6FPU2_9SPHN</name>
<keyword evidence="1" id="KW-1133">Transmembrane helix</keyword>
<proteinExistence type="predicted"/>
<sequence length="141" mass="14976">MNDPADREGADEAPLLVAAAKGLCPRCGAATLFATMVGFAPRCRACGLDYEQFNVGDGPAAFLTMIVGALVLLLALVVEFSIRPPLWLHVIIWPVLTVICVTGALRLAKGALLILEYRNKAREGVLTDRKQGSGPTGDREG</sequence>
<keyword evidence="1" id="KW-0472">Membrane</keyword>
<dbReference type="InterPro" id="IPR009325">
    <property type="entry name" value="DUF983"/>
</dbReference>
<evidence type="ECO:0000313" key="3">
    <source>
        <dbReference type="Proteomes" id="UP000571950"/>
    </source>
</evidence>
<evidence type="ECO:0000256" key="1">
    <source>
        <dbReference type="SAM" id="Phobius"/>
    </source>
</evidence>
<dbReference type="EMBL" id="JACIDT010000006">
    <property type="protein sequence ID" value="MBB3926233.1"/>
    <property type="molecule type" value="Genomic_DNA"/>
</dbReference>
<keyword evidence="1" id="KW-0812">Transmembrane</keyword>
<dbReference type="AlphaFoldDB" id="A0A7W6FPU2"/>
<dbReference type="RefSeq" id="WP_188071784.1">
    <property type="nucleotide sequence ID" value="NZ_BSPS01000019.1"/>
</dbReference>
<organism evidence="2 3">
    <name type="scientific">Sphingobium jiangsuense</name>
    <dbReference type="NCBI Taxonomy" id="870476"/>
    <lineage>
        <taxon>Bacteria</taxon>
        <taxon>Pseudomonadati</taxon>
        <taxon>Pseudomonadota</taxon>
        <taxon>Alphaproteobacteria</taxon>
        <taxon>Sphingomonadales</taxon>
        <taxon>Sphingomonadaceae</taxon>
        <taxon>Sphingobium</taxon>
    </lineage>
</organism>
<keyword evidence="3" id="KW-1185">Reference proteome</keyword>
<protein>
    <submittedName>
        <fullName evidence="2">Uncharacterized protein (DUF983 family)</fullName>
    </submittedName>
</protein>
<reference evidence="2 3" key="1">
    <citation type="submission" date="2020-08" db="EMBL/GenBank/DDBJ databases">
        <title>Genomic Encyclopedia of Type Strains, Phase IV (KMG-IV): sequencing the most valuable type-strain genomes for metagenomic binning, comparative biology and taxonomic classification.</title>
        <authorList>
            <person name="Goeker M."/>
        </authorList>
    </citation>
    <scope>NUCLEOTIDE SEQUENCE [LARGE SCALE GENOMIC DNA]</scope>
    <source>
        <strain evidence="2 3">DSM 26189</strain>
    </source>
</reference>
<dbReference type="Proteomes" id="UP000571950">
    <property type="component" value="Unassembled WGS sequence"/>
</dbReference>
<gene>
    <name evidence="2" type="ORF">GGR43_001950</name>
</gene>
<dbReference type="Pfam" id="PF06170">
    <property type="entry name" value="DUF983"/>
    <property type="match status" value="1"/>
</dbReference>
<accession>A0A7W6FPU2</accession>
<comment type="caution">
    <text evidence="2">The sequence shown here is derived from an EMBL/GenBank/DDBJ whole genome shotgun (WGS) entry which is preliminary data.</text>
</comment>
<evidence type="ECO:0000313" key="2">
    <source>
        <dbReference type="EMBL" id="MBB3926233.1"/>
    </source>
</evidence>